<dbReference type="InterPro" id="IPR001138">
    <property type="entry name" value="Zn2Cys6_DnaBD"/>
</dbReference>
<feature type="compositionally biased region" description="Polar residues" evidence="3">
    <location>
        <begin position="539"/>
        <end position="551"/>
    </location>
</feature>
<feature type="region of interest" description="Disordered" evidence="3">
    <location>
        <begin position="594"/>
        <end position="618"/>
    </location>
</feature>
<dbReference type="InterPro" id="IPR000637">
    <property type="entry name" value="HMGI/Y_DNA-bd_CS"/>
</dbReference>
<sequence>MEKSAISPKDRKAAWLGKQTSPIDNSYWGGMLLPSSSPTENGCKTHTQQPHIGNISPRRCPVDPSLGSSSTNTTTINATTCSASSSCTDSWSVGYVDDDEENDEYTWDNRGSARSEEFSAAKIEPVDDDIKLGDVMAAPSSSELSNGILHGLETGHRRPRGRPRKNVPGPVAAENKVAKVRSKTGCITCRKRKKKCDEARPRCMNCEKNAVVCEGYHEKQIWKSGRERAEEERMRQHCQVFVTIQPIFHAVETSEDKLFWRHYVNYLSTVLTVEGETKNAFKDIILPLANIHQGLMHSILAVSCRHIDLDSPLGSKILLDNPTVTRETLHQRGDYHHEEALKRLYQDMENPMNRTDPMYHTVLAAQYGQMLCLLLQTRAEGNPRGEHRVHLQAYQTLIQHSPPENDNFLSFIIEFFQYHIFADGILCHLGADVICPPAEAWEPSVAIHSPRLIGVSDGLFRCLSQIGSLRRCIREKLARSMEPVVDHVILCRAAEIDAAIREWSPRWPPGDSRHRVGPLYKQMMWIYLYRSIYPPSASSAGNSPTASQHEASTPPGAVVTKRRASMVASVGSSSSAASPALASATTLSGFPFTSSKTSWRNPSRTTSMHENDSSPMSDTPRMWLMSSFIPSFGRSLEEDGRITLAVEESLTIFESFKPSDAAQTLLLIPSMIIGTACFAITQRQRISRAIKVIRGYTGLRNCDCVMELLEETWSLMDQKDWIAVWDWQSIARRLGLDFLCA</sequence>
<dbReference type="Pfam" id="PF11951">
    <property type="entry name" value="Fungal_trans_2"/>
    <property type="match status" value="2"/>
</dbReference>
<evidence type="ECO:0000313" key="5">
    <source>
        <dbReference type="EMBL" id="KZZ92453.1"/>
    </source>
</evidence>
<feature type="region of interest" description="Disordered" evidence="3">
    <location>
        <begin position="37"/>
        <end position="57"/>
    </location>
</feature>
<evidence type="ECO:0000259" key="4">
    <source>
        <dbReference type="PROSITE" id="PS50048"/>
    </source>
</evidence>
<dbReference type="GO" id="GO:0005634">
    <property type="term" value="C:nucleus"/>
    <property type="evidence" value="ECO:0007669"/>
    <property type="project" value="UniProtKB-SubCell"/>
</dbReference>
<dbReference type="SMART" id="SM00066">
    <property type="entry name" value="GAL4"/>
    <property type="match status" value="1"/>
</dbReference>
<evidence type="ECO:0000256" key="3">
    <source>
        <dbReference type="SAM" id="MobiDB-lite"/>
    </source>
</evidence>
<dbReference type="AlphaFoldDB" id="A0A162IEY1"/>
<keyword evidence="2" id="KW-0539">Nucleus</keyword>
<evidence type="ECO:0000256" key="1">
    <source>
        <dbReference type="ARBA" id="ARBA00004123"/>
    </source>
</evidence>
<dbReference type="SUPFAM" id="SSF57701">
    <property type="entry name" value="Zn2/Cys6 DNA-binding domain"/>
    <property type="match status" value="1"/>
</dbReference>
<dbReference type="GO" id="GO:0045944">
    <property type="term" value="P:positive regulation of transcription by RNA polymerase II"/>
    <property type="evidence" value="ECO:0007669"/>
    <property type="project" value="TreeGrafter"/>
</dbReference>
<dbReference type="OrthoDB" id="5333823at2759"/>
<name>A0A162IEY1_9HYPO</name>
<feature type="compositionally biased region" description="Polar residues" evidence="3">
    <location>
        <begin position="594"/>
        <end position="606"/>
    </location>
</feature>
<dbReference type="PROSITE" id="PS00354">
    <property type="entry name" value="HMGI_Y"/>
    <property type="match status" value="1"/>
</dbReference>
<dbReference type="Proteomes" id="UP000078544">
    <property type="component" value="Unassembled WGS sequence"/>
</dbReference>
<dbReference type="PANTHER" id="PTHR37534:SF38">
    <property type="entry name" value="ZN(2)-C6 FUNGAL-TYPE DOMAIN-CONTAINING PROTEIN"/>
    <property type="match status" value="1"/>
</dbReference>
<comment type="caution">
    <text evidence="5">The sequence shown here is derived from an EMBL/GenBank/DDBJ whole genome shotgun (WGS) entry which is preliminary data.</text>
</comment>
<dbReference type="PANTHER" id="PTHR37534">
    <property type="entry name" value="TRANSCRIPTIONAL ACTIVATOR PROTEIN UGA3"/>
    <property type="match status" value="1"/>
</dbReference>
<keyword evidence="6" id="KW-1185">Reference proteome</keyword>
<dbReference type="STRING" id="1081109.A0A162IEY1"/>
<dbReference type="Gene3D" id="4.10.240.10">
    <property type="entry name" value="Zn(2)-C6 fungal-type DNA-binding domain"/>
    <property type="match status" value="1"/>
</dbReference>
<dbReference type="PROSITE" id="PS00463">
    <property type="entry name" value="ZN2_CY6_FUNGAL_1"/>
    <property type="match status" value="1"/>
</dbReference>
<dbReference type="InterPro" id="IPR021858">
    <property type="entry name" value="Fun_TF"/>
</dbReference>
<dbReference type="GO" id="GO:0000976">
    <property type="term" value="F:transcription cis-regulatory region binding"/>
    <property type="evidence" value="ECO:0007669"/>
    <property type="project" value="TreeGrafter"/>
</dbReference>
<evidence type="ECO:0000313" key="6">
    <source>
        <dbReference type="Proteomes" id="UP000078544"/>
    </source>
</evidence>
<comment type="subcellular location">
    <subcellularLocation>
        <location evidence="1">Nucleus</location>
    </subcellularLocation>
</comment>
<dbReference type="EMBL" id="AZGY01000015">
    <property type="protein sequence ID" value="KZZ92453.1"/>
    <property type="molecule type" value="Genomic_DNA"/>
</dbReference>
<feature type="region of interest" description="Disordered" evidence="3">
    <location>
        <begin position="1"/>
        <end position="20"/>
    </location>
</feature>
<dbReference type="GO" id="GO:0008270">
    <property type="term" value="F:zinc ion binding"/>
    <property type="evidence" value="ECO:0007669"/>
    <property type="project" value="InterPro"/>
</dbReference>
<dbReference type="Pfam" id="PF00172">
    <property type="entry name" value="Zn_clus"/>
    <property type="match status" value="1"/>
</dbReference>
<evidence type="ECO:0000256" key="2">
    <source>
        <dbReference type="ARBA" id="ARBA00023242"/>
    </source>
</evidence>
<keyword evidence="5" id="KW-0238">DNA-binding</keyword>
<dbReference type="CDD" id="cd00067">
    <property type="entry name" value="GAL4"/>
    <property type="match status" value="1"/>
</dbReference>
<reference evidence="5 6" key="1">
    <citation type="journal article" date="2016" name="Genome Biol. Evol.">
        <title>Divergent and convergent evolution of fungal pathogenicity.</title>
        <authorList>
            <person name="Shang Y."/>
            <person name="Xiao G."/>
            <person name="Zheng P."/>
            <person name="Cen K."/>
            <person name="Zhan S."/>
            <person name="Wang C."/>
        </authorList>
    </citation>
    <scope>NUCLEOTIDE SEQUENCE [LARGE SCALE GENOMIC DNA]</scope>
    <source>
        <strain evidence="5 6">RCEF 2490</strain>
    </source>
</reference>
<gene>
    <name evidence="5" type="ORF">AAL_06079</name>
</gene>
<accession>A0A162IEY1</accession>
<feature type="region of interest" description="Disordered" evidence="3">
    <location>
        <begin position="539"/>
        <end position="559"/>
    </location>
</feature>
<dbReference type="GO" id="GO:0000981">
    <property type="term" value="F:DNA-binding transcription factor activity, RNA polymerase II-specific"/>
    <property type="evidence" value="ECO:0007669"/>
    <property type="project" value="InterPro"/>
</dbReference>
<dbReference type="PROSITE" id="PS50048">
    <property type="entry name" value="ZN2_CY6_FUNGAL_2"/>
    <property type="match status" value="1"/>
</dbReference>
<feature type="compositionally biased region" description="Polar residues" evidence="3">
    <location>
        <begin position="37"/>
        <end position="51"/>
    </location>
</feature>
<protein>
    <submittedName>
        <fullName evidence="5">Zn(2)-C6 fungal-type DNA-binding domain protein</fullName>
    </submittedName>
</protein>
<feature type="region of interest" description="Disordered" evidence="3">
    <location>
        <begin position="145"/>
        <end position="170"/>
    </location>
</feature>
<proteinExistence type="predicted"/>
<dbReference type="InterPro" id="IPR036864">
    <property type="entry name" value="Zn2-C6_fun-type_DNA-bd_sf"/>
</dbReference>
<feature type="domain" description="Zn(2)-C6 fungal-type" evidence="4">
    <location>
        <begin position="185"/>
        <end position="213"/>
    </location>
</feature>
<feature type="compositionally biased region" description="Basic and acidic residues" evidence="3">
    <location>
        <begin position="1"/>
        <end position="13"/>
    </location>
</feature>
<organism evidence="5 6">
    <name type="scientific">Moelleriella libera RCEF 2490</name>
    <dbReference type="NCBI Taxonomy" id="1081109"/>
    <lineage>
        <taxon>Eukaryota</taxon>
        <taxon>Fungi</taxon>
        <taxon>Dikarya</taxon>
        <taxon>Ascomycota</taxon>
        <taxon>Pezizomycotina</taxon>
        <taxon>Sordariomycetes</taxon>
        <taxon>Hypocreomycetidae</taxon>
        <taxon>Hypocreales</taxon>
        <taxon>Clavicipitaceae</taxon>
        <taxon>Moelleriella</taxon>
    </lineage>
</organism>